<name>A0A392T9S5_9FABA</name>
<evidence type="ECO:0000256" key="1">
    <source>
        <dbReference type="SAM" id="Coils"/>
    </source>
</evidence>
<accession>A0A392T9S5</accession>
<dbReference type="EMBL" id="LXQA010535159">
    <property type="protein sequence ID" value="MCI57788.1"/>
    <property type="molecule type" value="Genomic_DNA"/>
</dbReference>
<dbReference type="AlphaFoldDB" id="A0A392T9S5"/>
<feature type="non-terminal residue" evidence="2">
    <location>
        <position position="1"/>
    </location>
</feature>
<feature type="coiled-coil region" evidence="1">
    <location>
        <begin position="1"/>
        <end position="64"/>
    </location>
</feature>
<evidence type="ECO:0000313" key="2">
    <source>
        <dbReference type="EMBL" id="MCI57788.1"/>
    </source>
</evidence>
<proteinExistence type="predicted"/>
<protein>
    <submittedName>
        <fullName evidence="2">Uncharacterized protein</fullName>
    </submittedName>
</protein>
<keyword evidence="3" id="KW-1185">Reference proteome</keyword>
<sequence length="91" mass="10986">LENVREELKLKEEEMHKQKELPEEENFKMKIQIEEKDNQLGYMREELKLKEEDLQKKSAELDTRIPHYVNRVANMAEKLEVANEQLMISKD</sequence>
<reference evidence="2 3" key="1">
    <citation type="journal article" date="2018" name="Front. Plant Sci.">
        <title>Red Clover (Trifolium pratense) and Zigzag Clover (T. medium) - A Picture of Genomic Similarities and Differences.</title>
        <authorList>
            <person name="Dluhosova J."/>
            <person name="Istvanek J."/>
            <person name="Nedelnik J."/>
            <person name="Repkova J."/>
        </authorList>
    </citation>
    <scope>NUCLEOTIDE SEQUENCE [LARGE SCALE GENOMIC DNA]</scope>
    <source>
        <strain evidence="3">cv. 10/8</strain>
        <tissue evidence="2">Leaf</tissue>
    </source>
</reference>
<comment type="caution">
    <text evidence="2">The sequence shown here is derived from an EMBL/GenBank/DDBJ whole genome shotgun (WGS) entry which is preliminary data.</text>
</comment>
<dbReference type="Proteomes" id="UP000265520">
    <property type="component" value="Unassembled WGS sequence"/>
</dbReference>
<feature type="non-terminal residue" evidence="2">
    <location>
        <position position="91"/>
    </location>
</feature>
<evidence type="ECO:0000313" key="3">
    <source>
        <dbReference type="Proteomes" id="UP000265520"/>
    </source>
</evidence>
<organism evidence="2 3">
    <name type="scientific">Trifolium medium</name>
    <dbReference type="NCBI Taxonomy" id="97028"/>
    <lineage>
        <taxon>Eukaryota</taxon>
        <taxon>Viridiplantae</taxon>
        <taxon>Streptophyta</taxon>
        <taxon>Embryophyta</taxon>
        <taxon>Tracheophyta</taxon>
        <taxon>Spermatophyta</taxon>
        <taxon>Magnoliopsida</taxon>
        <taxon>eudicotyledons</taxon>
        <taxon>Gunneridae</taxon>
        <taxon>Pentapetalae</taxon>
        <taxon>rosids</taxon>
        <taxon>fabids</taxon>
        <taxon>Fabales</taxon>
        <taxon>Fabaceae</taxon>
        <taxon>Papilionoideae</taxon>
        <taxon>50 kb inversion clade</taxon>
        <taxon>NPAAA clade</taxon>
        <taxon>Hologalegina</taxon>
        <taxon>IRL clade</taxon>
        <taxon>Trifolieae</taxon>
        <taxon>Trifolium</taxon>
    </lineage>
</organism>
<keyword evidence="1" id="KW-0175">Coiled coil</keyword>